<keyword evidence="6" id="KW-1185">Reference proteome</keyword>
<dbReference type="GO" id="GO:0004869">
    <property type="term" value="F:cysteine-type endopeptidase inhibitor activity"/>
    <property type="evidence" value="ECO:0007669"/>
    <property type="project" value="UniProtKB-KW"/>
</dbReference>
<proteinExistence type="predicted"/>
<keyword evidence="2" id="KW-0789">Thiol protease inhibitor</keyword>
<sequence length="121" mass="14090">MKSKKCLYLLTLLILSLYATAMGGRHGVLDEEGEWQPIKNITDPYIKVLGEVSVYYYNNRTSSHLSFVKVLNGDTHGHYYDDYYYRLALEAQDSGLTKKYQAIVLERRYAYFRNLTSFTPL</sequence>
<protein>
    <recommendedName>
        <fullName evidence="4">Cystatin domain-containing protein</fullName>
    </recommendedName>
</protein>
<evidence type="ECO:0000259" key="4">
    <source>
        <dbReference type="Pfam" id="PF16845"/>
    </source>
</evidence>
<dbReference type="InterPro" id="IPR000010">
    <property type="entry name" value="Cystatin_dom"/>
</dbReference>
<dbReference type="SUPFAM" id="SSF54403">
    <property type="entry name" value="Cystatin/monellin"/>
    <property type="match status" value="1"/>
</dbReference>
<dbReference type="Pfam" id="PF16845">
    <property type="entry name" value="SQAPI"/>
    <property type="match status" value="1"/>
</dbReference>
<evidence type="ECO:0000313" key="5">
    <source>
        <dbReference type="EnsemblPlants" id="QL05p084135:mrna:CDS:1"/>
    </source>
</evidence>
<dbReference type="Proteomes" id="UP000594261">
    <property type="component" value="Chromosome 5"/>
</dbReference>
<dbReference type="PANTHER" id="PTHR47364">
    <property type="entry name" value="CYSTEINE PROTEINASE INHIBITOR 5"/>
    <property type="match status" value="1"/>
</dbReference>
<dbReference type="AlphaFoldDB" id="A0A7N2LUP9"/>
<dbReference type="InterPro" id="IPR046350">
    <property type="entry name" value="Cystatin_sf"/>
</dbReference>
<reference evidence="5 6" key="1">
    <citation type="journal article" date="2016" name="G3 (Bethesda)">
        <title>First Draft Assembly and Annotation of the Genome of a California Endemic Oak Quercus lobata Nee (Fagaceae).</title>
        <authorList>
            <person name="Sork V.L."/>
            <person name="Fitz-Gibbon S.T."/>
            <person name="Puiu D."/>
            <person name="Crepeau M."/>
            <person name="Gugger P.F."/>
            <person name="Sherman R."/>
            <person name="Stevens K."/>
            <person name="Langley C.H."/>
            <person name="Pellegrini M."/>
            <person name="Salzberg S.L."/>
        </authorList>
    </citation>
    <scope>NUCLEOTIDE SEQUENCE [LARGE SCALE GENOMIC DNA]</scope>
    <source>
        <strain evidence="5 6">cv. SW786</strain>
    </source>
</reference>
<dbReference type="Gramene" id="QL05p084135:mrna">
    <property type="protein sequence ID" value="QL05p084135:mrna:CDS:1"/>
    <property type="gene ID" value="QL05p084135"/>
</dbReference>
<evidence type="ECO:0000256" key="1">
    <source>
        <dbReference type="ARBA" id="ARBA00022690"/>
    </source>
</evidence>
<dbReference type="EnsemblPlants" id="QL05p084135:mrna">
    <property type="protein sequence ID" value="QL05p084135:mrna:CDS:1"/>
    <property type="gene ID" value="QL05p084135"/>
</dbReference>
<dbReference type="EMBL" id="LRBV02000005">
    <property type="status" value="NOT_ANNOTATED_CDS"/>
    <property type="molecule type" value="Genomic_DNA"/>
</dbReference>
<dbReference type="Gene3D" id="3.10.450.10">
    <property type="match status" value="1"/>
</dbReference>
<organism evidence="5 6">
    <name type="scientific">Quercus lobata</name>
    <name type="common">Valley oak</name>
    <dbReference type="NCBI Taxonomy" id="97700"/>
    <lineage>
        <taxon>Eukaryota</taxon>
        <taxon>Viridiplantae</taxon>
        <taxon>Streptophyta</taxon>
        <taxon>Embryophyta</taxon>
        <taxon>Tracheophyta</taxon>
        <taxon>Spermatophyta</taxon>
        <taxon>Magnoliopsida</taxon>
        <taxon>eudicotyledons</taxon>
        <taxon>Gunneridae</taxon>
        <taxon>Pentapetalae</taxon>
        <taxon>rosids</taxon>
        <taxon>fabids</taxon>
        <taxon>Fagales</taxon>
        <taxon>Fagaceae</taxon>
        <taxon>Quercus</taxon>
    </lineage>
</organism>
<dbReference type="OMA" id="NINDPYV"/>
<accession>A0A7N2LUP9</accession>
<feature type="chain" id="PRO_5029743659" description="Cystatin domain-containing protein" evidence="3">
    <location>
        <begin position="22"/>
        <end position="121"/>
    </location>
</feature>
<dbReference type="InParanoid" id="A0A7N2LUP9"/>
<feature type="signal peptide" evidence="3">
    <location>
        <begin position="1"/>
        <end position="21"/>
    </location>
</feature>
<evidence type="ECO:0000256" key="2">
    <source>
        <dbReference type="ARBA" id="ARBA00022704"/>
    </source>
</evidence>
<reference evidence="5" key="2">
    <citation type="submission" date="2021-01" db="UniProtKB">
        <authorList>
            <consortium name="EnsemblPlants"/>
        </authorList>
    </citation>
    <scope>IDENTIFICATION</scope>
</reference>
<keyword evidence="1" id="KW-0646">Protease inhibitor</keyword>
<keyword evidence="3" id="KW-0732">Signal</keyword>
<feature type="domain" description="Cystatin" evidence="4">
    <location>
        <begin position="38"/>
        <end position="120"/>
    </location>
</feature>
<evidence type="ECO:0000256" key="3">
    <source>
        <dbReference type="SAM" id="SignalP"/>
    </source>
</evidence>
<dbReference type="PANTHER" id="PTHR47364:SF2">
    <property type="entry name" value="CYSTEINE PROTEINASE INHIBITOR 5"/>
    <property type="match status" value="1"/>
</dbReference>
<evidence type="ECO:0000313" key="6">
    <source>
        <dbReference type="Proteomes" id="UP000594261"/>
    </source>
</evidence>
<name>A0A7N2LUP9_QUELO</name>